<evidence type="ECO:0000259" key="1">
    <source>
        <dbReference type="Pfam" id="PF07565"/>
    </source>
</evidence>
<dbReference type="AlphaFoldDB" id="A0A820PTR4"/>
<dbReference type="GO" id="GO:0008509">
    <property type="term" value="F:monoatomic anion transmembrane transporter activity"/>
    <property type="evidence" value="ECO:0007669"/>
    <property type="project" value="InterPro"/>
</dbReference>
<sequence length="100" mass="10944">MQSALLDLKSLLENGVILLDIPANDLATVSQAIVQSLADSKYIENSSYAQKLVCILGLPHFHHYEKRSVTKTASSVSLSKQGLHPSPSFIINNNLGLNRR</sequence>
<accession>A0A820PTR4</accession>
<reference evidence="2" key="1">
    <citation type="submission" date="2021-02" db="EMBL/GenBank/DDBJ databases">
        <authorList>
            <person name="Nowell W R."/>
        </authorList>
    </citation>
    <scope>NUCLEOTIDE SEQUENCE</scope>
</reference>
<dbReference type="Pfam" id="PF07565">
    <property type="entry name" value="Band_3_cyto"/>
    <property type="match status" value="1"/>
</dbReference>
<proteinExistence type="predicted"/>
<dbReference type="InterPro" id="IPR013769">
    <property type="entry name" value="Band3_cytoplasmic_dom"/>
</dbReference>
<name>A0A820PTR4_9BILA</name>
<gene>
    <name evidence="2" type="ORF">OKA104_LOCUS51789</name>
</gene>
<dbReference type="EMBL" id="CAJOAY010028762">
    <property type="protein sequence ID" value="CAF4408175.1"/>
    <property type="molecule type" value="Genomic_DNA"/>
</dbReference>
<organism evidence="2 3">
    <name type="scientific">Adineta steineri</name>
    <dbReference type="NCBI Taxonomy" id="433720"/>
    <lineage>
        <taxon>Eukaryota</taxon>
        <taxon>Metazoa</taxon>
        <taxon>Spiralia</taxon>
        <taxon>Gnathifera</taxon>
        <taxon>Rotifera</taxon>
        <taxon>Eurotatoria</taxon>
        <taxon>Bdelloidea</taxon>
        <taxon>Adinetida</taxon>
        <taxon>Adinetidae</taxon>
        <taxon>Adineta</taxon>
    </lineage>
</organism>
<evidence type="ECO:0000313" key="2">
    <source>
        <dbReference type="EMBL" id="CAF4408175.1"/>
    </source>
</evidence>
<feature type="domain" description="Band 3 cytoplasmic" evidence="1">
    <location>
        <begin position="4"/>
        <end position="79"/>
    </location>
</feature>
<dbReference type="GO" id="GO:0016020">
    <property type="term" value="C:membrane"/>
    <property type="evidence" value="ECO:0007669"/>
    <property type="project" value="InterPro"/>
</dbReference>
<dbReference type="Proteomes" id="UP000663881">
    <property type="component" value="Unassembled WGS sequence"/>
</dbReference>
<dbReference type="Gene3D" id="3.40.930.10">
    <property type="entry name" value="Mannitol-specific EII, Chain A"/>
    <property type="match status" value="1"/>
</dbReference>
<evidence type="ECO:0000313" key="3">
    <source>
        <dbReference type="Proteomes" id="UP000663881"/>
    </source>
</evidence>
<feature type="non-terminal residue" evidence="2">
    <location>
        <position position="1"/>
    </location>
</feature>
<dbReference type="InterPro" id="IPR016152">
    <property type="entry name" value="PTrfase/Anion_transptr"/>
</dbReference>
<comment type="caution">
    <text evidence="2">The sequence shown here is derived from an EMBL/GenBank/DDBJ whole genome shotgun (WGS) entry which is preliminary data.</text>
</comment>
<protein>
    <recommendedName>
        <fullName evidence="1">Band 3 cytoplasmic domain-containing protein</fullName>
    </recommendedName>
</protein>